<proteinExistence type="predicted"/>
<dbReference type="Gene3D" id="1.10.260.40">
    <property type="entry name" value="lambda repressor-like DNA-binding domains"/>
    <property type="match status" value="1"/>
</dbReference>
<evidence type="ECO:0000313" key="3">
    <source>
        <dbReference type="Proteomes" id="UP001519887"/>
    </source>
</evidence>
<dbReference type="InterPro" id="IPR000843">
    <property type="entry name" value="HTH_LacI"/>
</dbReference>
<dbReference type="SMART" id="SM00354">
    <property type="entry name" value="HTH_LACI"/>
    <property type="match status" value="1"/>
</dbReference>
<dbReference type="InterPro" id="IPR010982">
    <property type="entry name" value="Lambda_DNA-bd_dom_sf"/>
</dbReference>
<reference evidence="2 3" key="1">
    <citation type="submission" date="2021-07" db="EMBL/GenBank/DDBJ databases">
        <title>Paenibacillus radiodurans sp. nov., isolated from the southeastern edge of Tengger Desert.</title>
        <authorList>
            <person name="Zhang G."/>
        </authorList>
    </citation>
    <scope>NUCLEOTIDE SEQUENCE [LARGE SCALE GENOMIC DNA]</scope>
    <source>
        <strain evidence="2 3">CCM 7311</strain>
    </source>
</reference>
<name>A0ABS7CHM5_9BACL</name>
<dbReference type="EMBL" id="JAHZIK010002221">
    <property type="protein sequence ID" value="MBW7460427.1"/>
    <property type="molecule type" value="Genomic_DNA"/>
</dbReference>
<gene>
    <name evidence="2" type="ORF">K0U00_40825</name>
</gene>
<feature type="domain" description="HTH lacI-type" evidence="1">
    <location>
        <begin position="5"/>
        <end position="60"/>
    </location>
</feature>
<evidence type="ECO:0000313" key="2">
    <source>
        <dbReference type="EMBL" id="MBW7460427.1"/>
    </source>
</evidence>
<organism evidence="2 3">
    <name type="scientific">Paenibacillus sepulcri</name>
    <dbReference type="NCBI Taxonomy" id="359917"/>
    <lineage>
        <taxon>Bacteria</taxon>
        <taxon>Bacillati</taxon>
        <taxon>Bacillota</taxon>
        <taxon>Bacilli</taxon>
        <taxon>Bacillales</taxon>
        <taxon>Paenibacillaceae</taxon>
        <taxon>Paenibacillus</taxon>
    </lineage>
</organism>
<dbReference type="CDD" id="cd01392">
    <property type="entry name" value="HTH_LacI"/>
    <property type="match status" value="1"/>
</dbReference>
<comment type="caution">
    <text evidence="2">The sequence shown here is derived from an EMBL/GenBank/DDBJ whole genome shotgun (WGS) entry which is preliminary data.</text>
</comment>
<feature type="non-terminal residue" evidence="2">
    <location>
        <position position="90"/>
    </location>
</feature>
<protein>
    <submittedName>
        <fullName evidence="2">Helix-turn-helix domain-containing protein</fullName>
    </submittedName>
</protein>
<dbReference type="Pfam" id="PF00356">
    <property type="entry name" value="LacI"/>
    <property type="match status" value="1"/>
</dbReference>
<keyword evidence="3" id="KW-1185">Reference proteome</keyword>
<dbReference type="PROSITE" id="PS50932">
    <property type="entry name" value="HTH_LACI_2"/>
    <property type="match status" value="1"/>
</dbReference>
<evidence type="ECO:0000259" key="1">
    <source>
        <dbReference type="PROSITE" id="PS50932"/>
    </source>
</evidence>
<accession>A0ABS7CHM5</accession>
<dbReference type="SUPFAM" id="SSF47413">
    <property type="entry name" value="lambda repressor-like DNA-binding domains"/>
    <property type="match status" value="1"/>
</dbReference>
<sequence length="90" mass="9723">MAQKISMQQIADRLGVSKYTVSQALSGKPGVSEATRREVTAMAAALGYRIPPRNSRELDSRVEQTEQANQKQPAAANGTILIGMNEIHAN</sequence>
<dbReference type="Proteomes" id="UP001519887">
    <property type="component" value="Unassembled WGS sequence"/>
</dbReference>